<sequence>MVPKLRVLASLSVVFCARNGPLLSAKSKPLGFCRFAHLRRHIEKATTPSGRSNEATAPPGPGNYPFTLMVPFLANLTTKDSIPVAILSTSCIVLRFQSELI</sequence>
<evidence type="ECO:0008006" key="2">
    <source>
        <dbReference type="Google" id="ProtNLM"/>
    </source>
</evidence>
<evidence type="ECO:0000313" key="1">
    <source>
        <dbReference type="EMBL" id="KAL0438799.1"/>
    </source>
</evidence>
<gene>
    <name evidence="1" type="ORF">Slati_2362900</name>
</gene>
<comment type="caution">
    <text evidence="1">The sequence shown here is derived from an EMBL/GenBank/DDBJ whole genome shotgun (WGS) entry which is preliminary data.</text>
</comment>
<proteinExistence type="predicted"/>
<accession>A0AAW2WAQ8</accession>
<name>A0AAW2WAQ8_9LAMI</name>
<organism evidence="1">
    <name type="scientific">Sesamum latifolium</name>
    <dbReference type="NCBI Taxonomy" id="2727402"/>
    <lineage>
        <taxon>Eukaryota</taxon>
        <taxon>Viridiplantae</taxon>
        <taxon>Streptophyta</taxon>
        <taxon>Embryophyta</taxon>
        <taxon>Tracheophyta</taxon>
        <taxon>Spermatophyta</taxon>
        <taxon>Magnoliopsida</taxon>
        <taxon>eudicotyledons</taxon>
        <taxon>Gunneridae</taxon>
        <taxon>Pentapetalae</taxon>
        <taxon>asterids</taxon>
        <taxon>lamiids</taxon>
        <taxon>Lamiales</taxon>
        <taxon>Pedaliaceae</taxon>
        <taxon>Sesamum</taxon>
    </lineage>
</organism>
<dbReference type="EMBL" id="JACGWN010000008">
    <property type="protein sequence ID" value="KAL0438799.1"/>
    <property type="molecule type" value="Genomic_DNA"/>
</dbReference>
<reference evidence="1" key="2">
    <citation type="journal article" date="2024" name="Plant">
        <title>Genomic evolution and insights into agronomic trait innovations of Sesamum species.</title>
        <authorList>
            <person name="Miao H."/>
            <person name="Wang L."/>
            <person name="Qu L."/>
            <person name="Liu H."/>
            <person name="Sun Y."/>
            <person name="Le M."/>
            <person name="Wang Q."/>
            <person name="Wei S."/>
            <person name="Zheng Y."/>
            <person name="Lin W."/>
            <person name="Duan Y."/>
            <person name="Cao H."/>
            <person name="Xiong S."/>
            <person name="Wang X."/>
            <person name="Wei L."/>
            <person name="Li C."/>
            <person name="Ma Q."/>
            <person name="Ju M."/>
            <person name="Zhao R."/>
            <person name="Li G."/>
            <person name="Mu C."/>
            <person name="Tian Q."/>
            <person name="Mei H."/>
            <person name="Zhang T."/>
            <person name="Gao T."/>
            <person name="Zhang H."/>
        </authorList>
    </citation>
    <scope>NUCLEOTIDE SEQUENCE</scope>
    <source>
        <strain evidence="1">KEN1</strain>
    </source>
</reference>
<dbReference type="AlphaFoldDB" id="A0AAW2WAQ8"/>
<protein>
    <recommendedName>
        <fullName evidence="2">Secreted protein</fullName>
    </recommendedName>
</protein>
<reference evidence="1" key="1">
    <citation type="submission" date="2020-06" db="EMBL/GenBank/DDBJ databases">
        <authorList>
            <person name="Li T."/>
            <person name="Hu X."/>
            <person name="Zhang T."/>
            <person name="Song X."/>
            <person name="Zhang H."/>
            <person name="Dai N."/>
            <person name="Sheng W."/>
            <person name="Hou X."/>
            <person name="Wei L."/>
        </authorList>
    </citation>
    <scope>NUCLEOTIDE SEQUENCE</scope>
    <source>
        <strain evidence="1">KEN1</strain>
        <tissue evidence="1">Leaf</tissue>
    </source>
</reference>